<dbReference type="Proteomes" id="UP001203880">
    <property type="component" value="Unassembled WGS sequence"/>
</dbReference>
<reference evidence="1" key="1">
    <citation type="submission" date="2022-05" db="EMBL/GenBank/DDBJ databases">
        <authorList>
            <person name="Park J.-S."/>
        </authorList>
    </citation>
    <scope>NUCLEOTIDE SEQUENCE</scope>
    <source>
        <strain evidence="1">2012CJ41-6</strain>
    </source>
</reference>
<dbReference type="EMBL" id="JAMFMB010000005">
    <property type="protein sequence ID" value="MCL6283047.1"/>
    <property type="molecule type" value="Genomic_DNA"/>
</dbReference>
<evidence type="ECO:0000313" key="1">
    <source>
        <dbReference type="EMBL" id="MCL6283047.1"/>
    </source>
</evidence>
<gene>
    <name evidence="1" type="ORF">M3P21_05820</name>
</gene>
<sequence length="118" mass="13543">MSAREGFFQAASEVVNNPLADALIVARIDMLREWFADHLEVPNRFSRSSSKGYYLRETRGLSWFKPTAIEHISKAFELKSILEESGYAIDVLKENRIGYVVYEDEHQIIAEPFAETSK</sequence>
<comment type="caution">
    <text evidence="1">The sequence shown here is derived from an EMBL/GenBank/DDBJ whole genome shotgun (WGS) entry which is preliminary data.</text>
</comment>
<keyword evidence="2" id="KW-1185">Reference proteome</keyword>
<dbReference type="RefSeq" id="WP_249707641.1">
    <property type="nucleotide sequence ID" value="NZ_JAMFMB010000005.1"/>
</dbReference>
<accession>A0ABT0Q0A8</accession>
<name>A0ABT0Q0A8_9RHOB</name>
<organism evidence="1 2">
    <name type="scientific">Ruegeria spongiae</name>
    <dbReference type="NCBI Taxonomy" id="2942209"/>
    <lineage>
        <taxon>Bacteria</taxon>
        <taxon>Pseudomonadati</taxon>
        <taxon>Pseudomonadota</taxon>
        <taxon>Alphaproteobacteria</taxon>
        <taxon>Rhodobacterales</taxon>
        <taxon>Roseobacteraceae</taxon>
        <taxon>Ruegeria</taxon>
    </lineage>
</organism>
<proteinExistence type="predicted"/>
<protein>
    <submittedName>
        <fullName evidence="1">Uncharacterized protein</fullName>
    </submittedName>
</protein>
<evidence type="ECO:0000313" key="2">
    <source>
        <dbReference type="Proteomes" id="UP001203880"/>
    </source>
</evidence>